<protein>
    <submittedName>
        <fullName evidence="1">Uncharacterized protein</fullName>
    </submittedName>
</protein>
<dbReference type="AlphaFoldDB" id="A0A0B6ZHA5"/>
<proteinExistence type="predicted"/>
<evidence type="ECO:0000313" key="1">
    <source>
        <dbReference type="EMBL" id="CEK67276.1"/>
    </source>
</evidence>
<sequence>MFPSGRKNVVLKNENVALRNENVAQRNENTVLMGKYKCCLEEENERKSFPETEK</sequence>
<organism evidence="1">
    <name type="scientific">Arion vulgaris</name>
    <dbReference type="NCBI Taxonomy" id="1028688"/>
    <lineage>
        <taxon>Eukaryota</taxon>
        <taxon>Metazoa</taxon>
        <taxon>Spiralia</taxon>
        <taxon>Lophotrochozoa</taxon>
        <taxon>Mollusca</taxon>
        <taxon>Gastropoda</taxon>
        <taxon>Heterobranchia</taxon>
        <taxon>Euthyneura</taxon>
        <taxon>Panpulmonata</taxon>
        <taxon>Eupulmonata</taxon>
        <taxon>Stylommatophora</taxon>
        <taxon>Helicina</taxon>
        <taxon>Arionoidea</taxon>
        <taxon>Arionidae</taxon>
        <taxon>Arion</taxon>
    </lineage>
</organism>
<reference evidence="1" key="1">
    <citation type="submission" date="2014-12" db="EMBL/GenBank/DDBJ databases">
        <title>Insight into the proteome of Arion vulgaris.</title>
        <authorList>
            <person name="Aradska J."/>
            <person name="Bulat T."/>
            <person name="Smidak R."/>
            <person name="Sarate P."/>
            <person name="Gangsoo J."/>
            <person name="Sialana F."/>
            <person name="Bilban M."/>
            <person name="Lubec G."/>
        </authorList>
    </citation>
    <scope>NUCLEOTIDE SEQUENCE</scope>
    <source>
        <tissue evidence="1">Skin</tissue>
    </source>
</reference>
<name>A0A0B6ZHA5_9EUPU</name>
<accession>A0A0B6ZHA5</accession>
<dbReference type="EMBL" id="HACG01020411">
    <property type="protein sequence ID" value="CEK67276.1"/>
    <property type="molecule type" value="Transcribed_RNA"/>
</dbReference>
<gene>
    <name evidence="1" type="primary">ORF62035</name>
</gene>